<evidence type="ECO:0000313" key="1">
    <source>
        <dbReference type="EMBL" id="MFC3960158.1"/>
    </source>
</evidence>
<name>A0ABD5NTP5_9EURY</name>
<sequence>MDRRTFVLSAGAVAAGGGLVLGTGAFDSVQAERDVTVAVADDPDGYLSIRPYNGPNGNYATLTDGELAIDLTDGNGNVAGEGINTNAITGIANLFTLENQGTQTVDLGVTPVAFLDVDFGGFPPAVLGVLLVPQLSWGDWQFDPVDQSITIPDIGPGDAVHFTLAAIAFPDGAIDDVEIDDELEITAEA</sequence>
<accession>A0ABD5NTP5</accession>
<dbReference type="EMBL" id="JBHSAQ010000016">
    <property type="protein sequence ID" value="MFC3960158.1"/>
    <property type="molecule type" value="Genomic_DNA"/>
</dbReference>
<organism evidence="1 2">
    <name type="scientific">Halovivax cerinus</name>
    <dbReference type="NCBI Taxonomy" id="1487865"/>
    <lineage>
        <taxon>Archaea</taxon>
        <taxon>Methanobacteriati</taxon>
        <taxon>Methanobacteriota</taxon>
        <taxon>Stenosarchaea group</taxon>
        <taxon>Halobacteria</taxon>
        <taxon>Halobacteriales</taxon>
        <taxon>Natrialbaceae</taxon>
        <taxon>Halovivax</taxon>
    </lineage>
</organism>
<evidence type="ECO:0000313" key="2">
    <source>
        <dbReference type="Proteomes" id="UP001595846"/>
    </source>
</evidence>
<reference evidence="1 2" key="1">
    <citation type="journal article" date="2019" name="Int. J. Syst. Evol. Microbiol.">
        <title>The Global Catalogue of Microorganisms (GCM) 10K type strain sequencing project: providing services to taxonomists for standard genome sequencing and annotation.</title>
        <authorList>
            <consortium name="The Broad Institute Genomics Platform"/>
            <consortium name="The Broad Institute Genome Sequencing Center for Infectious Disease"/>
            <person name="Wu L."/>
            <person name="Ma J."/>
        </authorList>
    </citation>
    <scope>NUCLEOTIDE SEQUENCE [LARGE SCALE GENOMIC DNA]</scope>
    <source>
        <strain evidence="1 2">IBRC-M 10256</strain>
    </source>
</reference>
<proteinExistence type="predicted"/>
<dbReference type="GeneID" id="73901520"/>
<keyword evidence="2" id="KW-1185">Reference proteome</keyword>
<comment type="caution">
    <text evidence="1">The sequence shown here is derived from an EMBL/GenBank/DDBJ whole genome shotgun (WGS) entry which is preliminary data.</text>
</comment>
<protein>
    <recommendedName>
        <fullName evidence="3">DUF1102 domain-containing protein</fullName>
    </recommendedName>
</protein>
<dbReference type="AlphaFoldDB" id="A0ABD5NTP5"/>
<dbReference type="Proteomes" id="UP001595846">
    <property type="component" value="Unassembled WGS sequence"/>
</dbReference>
<dbReference type="RefSeq" id="WP_256532437.1">
    <property type="nucleotide sequence ID" value="NZ_CP101824.1"/>
</dbReference>
<gene>
    <name evidence="1" type="ORF">ACFOUR_17500</name>
</gene>
<evidence type="ECO:0008006" key="3">
    <source>
        <dbReference type="Google" id="ProtNLM"/>
    </source>
</evidence>